<protein>
    <recommendedName>
        <fullName evidence="3">Sulfotransferase family protein</fullName>
    </recommendedName>
</protein>
<keyword evidence="2" id="KW-1185">Reference proteome</keyword>
<reference evidence="1 2" key="1">
    <citation type="submission" date="2019-10" db="EMBL/GenBank/DDBJ databases">
        <title>Cognatihalovulum marinum gen. nov. sp. nov., a new member of the family Rhodobacteraceae isolated from deep seawater of the Northwest Indian Ocean.</title>
        <authorList>
            <person name="Ruan C."/>
            <person name="Wang J."/>
            <person name="Zheng X."/>
            <person name="Song L."/>
            <person name="Zhu Y."/>
            <person name="Huang Y."/>
            <person name="Lu Z."/>
            <person name="Du W."/>
            <person name="Huang L."/>
            <person name="Dai X."/>
        </authorList>
    </citation>
    <scope>NUCLEOTIDE SEQUENCE [LARGE SCALE GENOMIC DNA]</scope>
    <source>
        <strain evidence="1 2">2CG4</strain>
    </source>
</reference>
<evidence type="ECO:0000313" key="2">
    <source>
        <dbReference type="Proteomes" id="UP000474957"/>
    </source>
</evidence>
<evidence type="ECO:0008006" key="3">
    <source>
        <dbReference type="Google" id="ProtNLM"/>
    </source>
</evidence>
<proteinExistence type="predicted"/>
<organism evidence="1 2">
    <name type="scientific">Halovulum marinum</name>
    <dbReference type="NCBI Taxonomy" id="2662447"/>
    <lineage>
        <taxon>Bacteria</taxon>
        <taxon>Pseudomonadati</taxon>
        <taxon>Pseudomonadota</taxon>
        <taxon>Alphaproteobacteria</taxon>
        <taxon>Rhodobacterales</taxon>
        <taxon>Paracoccaceae</taxon>
        <taxon>Halovulum</taxon>
    </lineage>
</organism>
<name>A0A6L5Z3I3_9RHOB</name>
<gene>
    <name evidence="1" type="ORF">GE300_13595</name>
</gene>
<dbReference type="SUPFAM" id="SSF52540">
    <property type="entry name" value="P-loop containing nucleoside triphosphate hydrolases"/>
    <property type="match status" value="1"/>
</dbReference>
<dbReference type="EMBL" id="WIND01000011">
    <property type="protein sequence ID" value="MSU90635.1"/>
    <property type="molecule type" value="Genomic_DNA"/>
</dbReference>
<dbReference type="InterPro" id="IPR027417">
    <property type="entry name" value="P-loop_NTPase"/>
</dbReference>
<dbReference type="RefSeq" id="WP_154447126.1">
    <property type="nucleotide sequence ID" value="NZ_WIND01000011.1"/>
</dbReference>
<dbReference type="AlphaFoldDB" id="A0A6L5Z3I3"/>
<dbReference type="Proteomes" id="UP000474957">
    <property type="component" value="Unassembled WGS sequence"/>
</dbReference>
<accession>A0A6L5Z3I3</accession>
<sequence length="197" mass="23179">MLISFPARLCYLAGPKTGSTAIEDQLRPVSSVVLQGTAHAKHLNVREYRALLGPLLQHINVPPPDLCAVMRHPMDWIRSWYRYRQRDGESPGMSTRDIDFETFVDGFLADEKPVFTHYIGTQYDFLRDEDGEVRVDHLFRYDDIDAFYRFLGERFQRPFEFRQMNVSPRVDVVISVDAQMRLERAFARDYELYHRLT</sequence>
<comment type="caution">
    <text evidence="1">The sequence shown here is derived from an EMBL/GenBank/DDBJ whole genome shotgun (WGS) entry which is preliminary data.</text>
</comment>
<evidence type="ECO:0000313" key="1">
    <source>
        <dbReference type="EMBL" id="MSU90635.1"/>
    </source>
</evidence>